<dbReference type="InterPro" id="IPR012463">
    <property type="entry name" value="Ninja_motif"/>
</dbReference>
<evidence type="ECO:0000256" key="1">
    <source>
        <dbReference type="ARBA" id="ARBA00004123"/>
    </source>
</evidence>
<dbReference type="EMBL" id="AMZH03013654">
    <property type="protein sequence ID" value="RRT48903.1"/>
    <property type="molecule type" value="Genomic_DNA"/>
</dbReference>
<dbReference type="Pfam" id="PF16135">
    <property type="entry name" value="TDBD"/>
    <property type="match status" value="1"/>
</dbReference>
<comment type="similarity">
    <text evidence="2 4">Belongs to the Ninja family.</text>
</comment>
<dbReference type="InterPro" id="IPR031307">
    <property type="entry name" value="Ninja_fam"/>
</dbReference>
<sequence length="368" mass="40019">MEEEAAERERELPSSVIDRFPRDLLRTLDGNSCFGEQLEVPGRESGEVELNLGLSLGGCFGTDPKAKKLVRSSSIAAFSPPQREHEFPVMTTALVRTNSLPAETEKERRKRKELQSLKRFEAKRKRLEKRNCIKPDASRSDEDADGGKSLILPDMINDRLKPLQGKEFRGVFGSATPSELLAWAAGSKSTAASLPVDVAGCLPPIPHGSIQASGSSYGVFEFKKKTPTQGFDLSLFIRDIDDTKNASSAHSDSIHNAPSSTSTLEIRKPITVVGEEDSLKNFATDGVNQGRNMVGEMPCVSTRGDGPNGRKIEGFLYKYRKGEEVRIVCVCHGTFLTPAEFVKHAGGGDVSHPLRHIVVNPSPSAASS</sequence>
<reference evidence="7 8" key="1">
    <citation type="journal article" date="2014" name="Agronomy (Basel)">
        <title>A Draft Genome Sequence for Ensete ventricosum, the Drought-Tolerant Tree Against Hunger.</title>
        <authorList>
            <person name="Harrison J."/>
            <person name="Moore K.A."/>
            <person name="Paszkiewicz K."/>
            <person name="Jones T."/>
            <person name="Grant M."/>
            <person name="Ambacheew D."/>
            <person name="Muzemil S."/>
            <person name="Studholme D.J."/>
        </authorList>
    </citation>
    <scope>NUCLEOTIDE SEQUENCE [LARGE SCALE GENOMIC DNA]</scope>
</reference>
<dbReference type="PANTHER" id="PTHR31413">
    <property type="entry name" value="AFP HOMOLOG 2"/>
    <property type="match status" value="1"/>
</dbReference>
<dbReference type="Proteomes" id="UP000287651">
    <property type="component" value="Unassembled WGS sequence"/>
</dbReference>
<dbReference type="GO" id="GO:0045892">
    <property type="term" value="P:negative regulation of DNA-templated transcription"/>
    <property type="evidence" value="ECO:0007669"/>
    <property type="project" value="TreeGrafter"/>
</dbReference>
<dbReference type="Pfam" id="PF16136">
    <property type="entry name" value="NLS_NINJA_AFP"/>
    <property type="match status" value="1"/>
</dbReference>
<evidence type="ECO:0000256" key="4">
    <source>
        <dbReference type="RuleBase" id="RU369029"/>
    </source>
</evidence>
<evidence type="ECO:0000313" key="7">
    <source>
        <dbReference type="EMBL" id="RRT48903.1"/>
    </source>
</evidence>
<dbReference type="GO" id="GO:0007165">
    <property type="term" value="P:signal transduction"/>
    <property type="evidence" value="ECO:0007669"/>
    <property type="project" value="InterPro"/>
</dbReference>
<dbReference type="Pfam" id="PF07897">
    <property type="entry name" value="EAR"/>
    <property type="match status" value="1"/>
</dbReference>
<evidence type="ECO:0000259" key="5">
    <source>
        <dbReference type="Pfam" id="PF07897"/>
    </source>
</evidence>
<gene>
    <name evidence="7" type="ORF">B296_00052737</name>
</gene>
<proteinExistence type="inferred from homology"/>
<comment type="subcellular location">
    <subcellularLocation>
        <location evidence="1 4">Nucleus</location>
    </subcellularLocation>
</comment>
<name>A0A426YAX2_ENSVE</name>
<evidence type="ECO:0000256" key="2">
    <source>
        <dbReference type="ARBA" id="ARBA00006081"/>
    </source>
</evidence>
<feature type="domain" description="Tify" evidence="6">
    <location>
        <begin position="326"/>
        <end position="358"/>
    </location>
</feature>
<dbReference type="InterPro" id="IPR032308">
    <property type="entry name" value="TDBD"/>
</dbReference>
<evidence type="ECO:0000259" key="6">
    <source>
        <dbReference type="Pfam" id="PF16135"/>
    </source>
</evidence>
<comment type="caution">
    <text evidence="7">The sequence shown here is derived from an EMBL/GenBank/DDBJ whole genome shotgun (WGS) entry which is preliminary data.</text>
</comment>
<dbReference type="InterPro" id="IPR032310">
    <property type="entry name" value="NLS_NINJA_AFP-like"/>
</dbReference>
<dbReference type="GO" id="GO:0005634">
    <property type="term" value="C:nucleus"/>
    <property type="evidence" value="ECO:0007669"/>
    <property type="project" value="UniProtKB-SubCell"/>
</dbReference>
<dbReference type="PANTHER" id="PTHR31413:SF49">
    <property type="entry name" value="NINJA-FAMILY PROTEIN MODD"/>
    <property type="match status" value="1"/>
</dbReference>
<evidence type="ECO:0000313" key="8">
    <source>
        <dbReference type="Proteomes" id="UP000287651"/>
    </source>
</evidence>
<feature type="domain" description="Ethylene-responsive binding factor-associated repression" evidence="5">
    <location>
        <begin position="44"/>
        <end position="78"/>
    </location>
</feature>
<comment type="function">
    <text evidence="4">Acts as a negative regulator of abscisic acid (ABA) response.</text>
</comment>
<keyword evidence="3 4" id="KW-0539">Nucleus</keyword>
<protein>
    <recommendedName>
        <fullName evidence="4">Ninja-family protein</fullName>
    </recommendedName>
    <alternativeName>
        <fullName evidence="4">ABI-binding protein</fullName>
    </alternativeName>
</protein>
<accession>A0A426YAX2</accession>
<dbReference type="AlphaFoldDB" id="A0A426YAX2"/>
<evidence type="ECO:0000256" key="3">
    <source>
        <dbReference type="ARBA" id="ARBA00023242"/>
    </source>
</evidence>
<organism evidence="7 8">
    <name type="scientific">Ensete ventricosum</name>
    <name type="common">Abyssinian banana</name>
    <name type="synonym">Musa ensete</name>
    <dbReference type="NCBI Taxonomy" id="4639"/>
    <lineage>
        <taxon>Eukaryota</taxon>
        <taxon>Viridiplantae</taxon>
        <taxon>Streptophyta</taxon>
        <taxon>Embryophyta</taxon>
        <taxon>Tracheophyta</taxon>
        <taxon>Spermatophyta</taxon>
        <taxon>Magnoliopsida</taxon>
        <taxon>Liliopsida</taxon>
        <taxon>Zingiberales</taxon>
        <taxon>Musaceae</taxon>
        <taxon>Ensete</taxon>
    </lineage>
</organism>